<sequence length="76" mass="8676">MAWCSRSWTCCSTLNLQRTTYFGFLICKVKTLQLLQGGWYWIEHLEELPVLDLPSTAGALDISWMRILGAPVEVTL</sequence>
<keyword evidence="2" id="KW-1185">Reference proteome</keyword>
<dbReference type="RefSeq" id="XP_066071283.1">
    <property type="nucleotide sequence ID" value="XM_066215186.1"/>
</dbReference>
<evidence type="ECO:0000313" key="1">
    <source>
        <dbReference type="EMBL" id="WVN90583.1"/>
    </source>
</evidence>
<dbReference type="KEGG" id="cdep:91090032"/>
<reference evidence="1" key="3">
    <citation type="submission" date="2024-01" db="EMBL/GenBank/DDBJ databases">
        <authorList>
            <person name="Coelho M.A."/>
            <person name="David-Palma M."/>
            <person name="Shea T."/>
            <person name="Sun S."/>
            <person name="Cuomo C.A."/>
            <person name="Heitman J."/>
        </authorList>
    </citation>
    <scope>NUCLEOTIDE SEQUENCE</scope>
    <source>
        <strain evidence="1">CBS 7841</strain>
    </source>
</reference>
<accession>A0AAJ8M3U9</accession>
<dbReference type="GeneID" id="91090032"/>
<reference evidence="1" key="2">
    <citation type="journal article" date="2022" name="Elife">
        <title>Obligate sexual reproduction of a homothallic fungus closely related to the Cryptococcus pathogenic species complex.</title>
        <authorList>
            <person name="Passer A.R."/>
            <person name="Clancey S.A."/>
            <person name="Shea T."/>
            <person name="David-Palma M."/>
            <person name="Averette A.F."/>
            <person name="Boekhout T."/>
            <person name="Porcel B.M."/>
            <person name="Nowrousian M."/>
            <person name="Cuomo C.A."/>
            <person name="Sun S."/>
            <person name="Heitman J."/>
            <person name="Coelho M.A."/>
        </authorList>
    </citation>
    <scope>NUCLEOTIDE SEQUENCE</scope>
    <source>
        <strain evidence="1">CBS 7841</strain>
    </source>
</reference>
<reference evidence="1" key="1">
    <citation type="submission" date="2016-06" db="EMBL/GenBank/DDBJ databases">
        <authorList>
            <person name="Cuomo C."/>
            <person name="Litvintseva A."/>
            <person name="Heitman J."/>
            <person name="Chen Y."/>
            <person name="Sun S."/>
            <person name="Springer D."/>
            <person name="Dromer F."/>
            <person name="Young S."/>
            <person name="Zeng Q."/>
            <person name="Chapman S."/>
            <person name="Gujja S."/>
            <person name="Saif S."/>
            <person name="Birren B."/>
        </authorList>
    </citation>
    <scope>NUCLEOTIDE SEQUENCE</scope>
    <source>
        <strain evidence="1">CBS 7841</strain>
    </source>
</reference>
<dbReference type="AlphaFoldDB" id="A0AAJ8M3U9"/>
<dbReference type="Proteomes" id="UP000094043">
    <property type="component" value="Chromosome 7"/>
</dbReference>
<dbReference type="EMBL" id="CP143790">
    <property type="protein sequence ID" value="WVN90583.1"/>
    <property type="molecule type" value="Genomic_DNA"/>
</dbReference>
<name>A0AAJ8M3U9_9TREE</name>
<organism evidence="1 2">
    <name type="scientific">Cryptococcus depauperatus CBS 7841</name>
    <dbReference type="NCBI Taxonomy" id="1295531"/>
    <lineage>
        <taxon>Eukaryota</taxon>
        <taxon>Fungi</taxon>
        <taxon>Dikarya</taxon>
        <taxon>Basidiomycota</taxon>
        <taxon>Agaricomycotina</taxon>
        <taxon>Tremellomycetes</taxon>
        <taxon>Tremellales</taxon>
        <taxon>Cryptococcaceae</taxon>
        <taxon>Cryptococcus</taxon>
    </lineage>
</organism>
<evidence type="ECO:0000313" key="2">
    <source>
        <dbReference type="Proteomes" id="UP000094043"/>
    </source>
</evidence>
<proteinExistence type="predicted"/>
<gene>
    <name evidence="1" type="ORF">L203_105823</name>
</gene>
<protein>
    <submittedName>
        <fullName evidence="1">Uncharacterized protein</fullName>
    </submittedName>
</protein>